<reference evidence="1 2" key="1">
    <citation type="submission" date="2021-01" db="EMBL/GenBank/DDBJ databases">
        <title>Whole genome shotgun sequence of Plantactinospora mayteni NBRC 109088.</title>
        <authorList>
            <person name="Komaki H."/>
            <person name="Tamura T."/>
        </authorList>
    </citation>
    <scope>NUCLEOTIDE SEQUENCE [LARGE SCALE GENOMIC DNA]</scope>
    <source>
        <strain evidence="1 2">NBRC 109088</strain>
    </source>
</reference>
<protein>
    <submittedName>
        <fullName evidence="1">Uncharacterized protein</fullName>
    </submittedName>
</protein>
<dbReference type="EMBL" id="BONX01000003">
    <property type="protein sequence ID" value="GIG94149.1"/>
    <property type="molecule type" value="Genomic_DNA"/>
</dbReference>
<gene>
    <name evidence="1" type="ORF">Pma05_07220</name>
</gene>
<proteinExistence type="predicted"/>
<keyword evidence="2" id="KW-1185">Reference proteome</keyword>
<dbReference type="RefSeq" id="WP_203855794.1">
    <property type="nucleotide sequence ID" value="NZ_BAAAZQ010000002.1"/>
</dbReference>
<evidence type="ECO:0000313" key="2">
    <source>
        <dbReference type="Proteomes" id="UP000621500"/>
    </source>
</evidence>
<organism evidence="1 2">
    <name type="scientific">Plantactinospora mayteni</name>
    <dbReference type="NCBI Taxonomy" id="566021"/>
    <lineage>
        <taxon>Bacteria</taxon>
        <taxon>Bacillati</taxon>
        <taxon>Actinomycetota</taxon>
        <taxon>Actinomycetes</taxon>
        <taxon>Micromonosporales</taxon>
        <taxon>Micromonosporaceae</taxon>
        <taxon>Plantactinospora</taxon>
    </lineage>
</organism>
<sequence>MSKNLVRVAFLDADTGAQIGRSELPLGQLPDSFQPATTLELAGATWSVERAEPPTAAEFAATGTLTLTLRRIESVPPGDILYSLPTLCAAVPAVAGAPAGADRLELHEDDWRQVELVSGDLGDEVQAELRAVRRSYEQHARRDEHGRVYGFQGIHVRSQPIRPLSGTVSRSRLLSLLPSGARSRGGIGFRGQPGIVPSSFAVAVGRVLLYGLADGDSLAVLAVQTEPGPAAEPQPELVAALERAMREANLLLVDWCRMALVVPASIGDYLAATGAVTRS</sequence>
<accession>A0ABQ4EHE3</accession>
<comment type="caution">
    <text evidence="1">The sequence shown here is derived from an EMBL/GenBank/DDBJ whole genome shotgun (WGS) entry which is preliminary data.</text>
</comment>
<evidence type="ECO:0000313" key="1">
    <source>
        <dbReference type="EMBL" id="GIG94149.1"/>
    </source>
</evidence>
<dbReference type="Proteomes" id="UP000621500">
    <property type="component" value="Unassembled WGS sequence"/>
</dbReference>
<name>A0ABQ4EHE3_9ACTN</name>